<evidence type="ECO:0000256" key="1">
    <source>
        <dbReference type="SAM" id="Coils"/>
    </source>
</evidence>
<dbReference type="EMBL" id="KK034047">
    <property type="protein sequence ID" value="EXL64529.1"/>
    <property type="molecule type" value="Genomic_DNA"/>
</dbReference>
<dbReference type="OrthoDB" id="5324651at2759"/>
<organism evidence="2">
    <name type="scientific">Fusarium oxysporum f. sp. conglutinans race 2 54008</name>
    <dbReference type="NCBI Taxonomy" id="1089457"/>
    <lineage>
        <taxon>Eukaryota</taxon>
        <taxon>Fungi</taxon>
        <taxon>Dikarya</taxon>
        <taxon>Ascomycota</taxon>
        <taxon>Pezizomycotina</taxon>
        <taxon>Sordariomycetes</taxon>
        <taxon>Hypocreomycetidae</taxon>
        <taxon>Hypocreales</taxon>
        <taxon>Nectriaceae</taxon>
        <taxon>Fusarium</taxon>
        <taxon>Fusarium oxysporum species complex</taxon>
    </lineage>
</organism>
<proteinExistence type="predicted"/>
<reference evidence="2" key="2">
    <citation type="submission" date="2014-03" db="EMBL/GenBank/DDBJ databases">
        <title>The Genome Annotation of Fusarium oxysporum PHW808.</title>
        <authorList>
            <consortium name="The Broad Institute Genomics Platform"/>
            <person name="Ma L.-J."/>
            <person name="Corby-Kistler H."/>
            <person name="Broz K."/>
            <person name="Gale L.R."/>
            <person name="Jonkers W."/>
            <person name="O'Donnell K."/>
            <person name="Ploetz R."/>
            <person name="Steinberg C."/>
            <person name="Schwartz D.C."/>
            <person name="VanEtten H."/>
            <person name="Zhou S."/>
            <person name="Young S.K."/>
            <person name="Zeng Q."/>
            <person name="Gargeya S."/>
            <person name="Fitzgerald M."/>
            <person name="Abouelleil A."/>
            <person name="Alvarado L."/>
            <person name="Chapman S.B."/>
            <person name="Gainer-Dewar J."/>
            <person name="Goldberg J."/>
            <person name="Griggs A."/>
            <person name="Gujja S."/>
            <person name="Hansen M."/>
            <person name="Howarth C."/>
            <person name="Imamovic A."/>
            <person name="Ireland A."/>
            <person name="Larimer J."/>
            <person name="McCowan C."/>
            <person name="Murphy C."/>
            <person name="Pearson M."/>
            <person name="Poon T.W."/>
            <person name="Priest M."/>
            <person name="Roberts A."/>
            <person name="Saif S."/>
            <person name="Shea T."/>
            <person name="Sykes S."/>
            <person name="Wortman J."/>
            <person name="Nusbaum C."/>
            <person name="Birren B."/>
        </authorList>
    </citation>
    <scope>NUCLEOTIDE SEQUENCE</scope>
    <source>
        <strain evidence="2">54008</strain>
    </source>
</reference>
<evidence type="ECO:0000313" key="2">
    <source>
        <dbReference type="EMBL" id="EXL64529.1"/>
    </source>
</evidence>
<keyword evidence="1" id="KW-0175">Coiled coil</keyword>
<accession>X0HTL7</accession>
<protein>
    <submittedName>
        <fullName evidence="2">Uncharacterized protein</fullName>
    </submittedName>
</protein>
<name>X0HTL7_FUSOX</name>
<gene>
    <name evidence="2" type="ORF">FOPG_19209</name>
</gene>
<dbReference type="HOGENOM" id="CLU_033910_0_1_1"/>
<sequence length="302" mass="34496">MFPDLSGDIPAAEAVGKSIAEDKIHGAVNPDELILEPSGDAEAPTGEAIPTEGVLNNAVNLPESDRQPRLERRAQGDRYTARLSLRSQHELMVDLQKYLERACYTYAREHMQDVLEEQCWDCAEAAQLSDWMQQFLSRRSSFDTEANDDELMKLFESGIEIRNAAVRRFNMESDEIMELLVDAERLLGVLQVDKYQHLVRNLRVKVEKAANELIREKSQWQDRLEKKLACIAAEEAKLNDMKRAVIVENENSMKESQDVAGSEIRDALDKAEVTFKTEIELDAKHRWTLIQRAYLSKTETDV</sequence>
<reference evidence="2" key="1">
    <citation type="submission" date="2011-11" db="EMBL/GenBank/DDBJ databases">
        <title>The Genome Sequence of Fusarium oxysporum PHW808.</title>
        <authorList>
            <consortium name="The Broad Institute Genome Sequencing Platform"/>
            <person name="Ma L.-J."/>
            <person name="Gale L.R."/>
            <person name="Schwartz D.C."/>
            <person name="Zhou S."/>
            <person name="Corby-Kistler H."/>
            <person name="Young S.K."/>
            <person name="Zeng Q."/>
            <person name="Gargeya S."/>
            <person name="Fitzgerald M."/>
            <person name="Haas B."/>
            <person name="Abouelleil A."/>
            <person name="Alvarado L."/>
            <person name="Arachchi H.M."/>
            <person name="Berlin A."/>
            <person name="Brown A."/>
            <person name="Chapman S.B."/>
            <person name="Chen Z."/>
            <person name="Dunbar C."/>
            <person name="Freedman E."/>
            <person name="Gearin G."/>
            <person name="Goldberg J."/>
            <person name="Griggs A."/>
            <person name="Gujja S."/>
            <person name="Heiman D."/>
            <person name="Howarth C."/>
            <person name="Larson L."/>
            <person name="Lui A."/>
            <person name="MacDonald P.J.P."/>
            <person name="Montmayeur A."/>
            <person name="Murphy C."/>
            <person name="Neiman D."/>
            <person name="Pearson M."/>
            <person name="Priest M."/>
            <person name="Roberts A."/>
            <person name="Saif S."/>
            <person name="Shea T."/>
            <person name="Shenoy N."/>
            <person name="Sisk P."/>
            <person name="Stolte C."/>
            <person name="Sykes S."/>
            <person name="Wortman J."/>
            <person name="Nusbaum C."/>
            <person name="Birren B."/>
        </authorList>
    </citation>
    <scope>NUCLEOTIDE SEQUENCE [LARGE SCALE GENOMIC DNA]</scope>
    <source>
        <strain evidence="2">54008</strain>
    </source>
</reference>
<feature type="coiled-coil region" evidence="1">
    <location>
        <begin position="192"/>
        <end position="223"/>
    </location>
</feature>
<dbReference type="AlphaFoldDB" id="X0HTL7"/>
<dbReference type="Proteomes" id="UP000030676">
    <property type="component" value="Unassembled WGS sequence"/>
</dbReference>